<comment type="similarity">
    <text evidence="4">Belongs to the protein disulfide isomerase family.</text>
</comment>
<name>A0A8K0RRS9_9HYPO</name>
<evidence type="ECO:0000256" key="3">
    <source>
        <dbReference type="ARBA" id="ARBA00004319"/>
    </source>
</evidence>
<keyword evidence="10" id="KW-0732">Signal</keyword>
<organism evidence="12 13">
    <name type="scientific">Fusarium tricinctum</name>
    <dbReference type="NCBI Taxonomy" id="61284"/>
    <lineage>
        <taxon>Eukaryota</taxon>
        <taxon>Fungi</taxon>
        <taxon>Dikarya</taxon>
        <taxon>Ascomycota</taxon>
        <taxon>Pezizomycotina</taxon>
        <taxon>Sordariomycetes</taxon>
        <taxon>Hypocreomycetidae</taxon>
        <taxon>Hypocreales</taxon>
        <taxon>Nectriaceae</taxon>
        <taxon>Fusarium</taxon>
        <taxon>Fusarium tricinctum species complex</taxon>
    </lineage>
</organism>
<dbReference type="CDD" id="cd02981">
    <property type="entry name" value="PDI_b_family"/>
    <property type="match status" value="1"/>
</dbReference>
<feature type="domain" description="Thioredoxin" evidence="11">
    <location>
        <begin position="322"/>
        <end position="457"/>
    </location>
</feature>
<evidence type="ECO:0000313" key="13">
    <source>
        <dbReference type="Proteomes" id="UP000813427"/>
    </source>
</evidence>
<evidence type="ECO:0000256" key="2">
    <source>
        <dbReference type="ARBA" id="ARBA00002692"/>
    </source>
</evidence>
<feature type="signal peptide" evidence="10">
    <location>
        <begin position="1"/>
        <end position="18"/>
    </location>
</feature>
<dbReference type="AlphaFoldDB" id="A0A8K0RRS9"/>
<dbReference type="CDD" id="cd02961">
    <property type="entry name" value="PDI_a_family"/>
    <property type="match status" value="1"/>
</dbReference>
<dbReference type="Gene3D" id="3.40.30.10">
    <property type="entry name" value="Glutaredoxin"/>
    <property type="match status" value="4"/>
</dbReference>
<evidence type="ECO:0000259" key="11">
    <source>
        <dbReference type="PROSITE" id="PS51352"/>
    </source>
</evidence>
<accession>A0A8K0RRS9</accession>
<dbReference type="GO" id="GO:0005788">
    <property type="term" value="C:endoplasmic reticulum lumen"/>
    <property type="evidence" value="ECO:0007669"/>
    <property type="project" value="UniProtKB-SubCell"/>
</dbReference>
<dbReference type="GO" id="GO:0034976">
    <property type="term" value="P:response to endoplasmic reticulum stress"/>
    <property type="evidence" value="ECO:0007669"/>
    <property type="project" value="TreeGrafter"/>
</dbReference>
<gene>
    <name evidence="12" type="ORF">BKA59DRAFT_517041</name>
</gene>
<dbReference type="GO" id="GO:0003756">
    <property type="term" value="F:protein disulfide isomerase activity"/>
    <property type="evidence" value="ECO:0007669"/>
    <property type="project" value="UniProtKB-EC"/>
</dbReference>
<dbReference type="Pfam" id="PF13848">
    <property type="entry name" value="Thioredoxin_6"/>
    <property type="match status" value="1"/>
</dbReference>
<evidence type="ECO:0000256" key="8">
    <source>
        <dbReference type="ARBA" id="ARBA00023284"/>
    </source>
</evidence>
<dbReference type="Proteomes" id="UP000813427">
    <property type="component" value="Unassembled WGS sequence"/>
</dbReference>
<sequence>MRPLALLSLIALCTPTTCNKLSRTEFNVLISSRQSLILFTADGCKDCLRVQELLDNAAPALTKTAVASVNCNEQPAACDDAQVFTVPTLKFTTGNGNLVPYKESLDTSSVVKYINRQSGSPVKSLTDQGYIDFAKSTRVAVVAFLGPSDSPKRRENFNTVAERWRAHYSFGSVDSLEAHSTEPSIAVYTAEEDQPVYYRGDFNVDEIETFLRDATTPLIQEFDPLTHAQAVADGKPLAQIFFDKREERTGLVKSLMPLAKQYKDQVTFLTVFAPDYPATCKQMHLGTDIKRGFAIANPQGRAYPMSTTIFNANRIAKHVSAYLAGTLTPTIKSEPIPPQSTSQPFLTTLVGSTFDEVVYDKSKDVLVEFHVPWCQYCTDLQAVMNNLGSKYSKAGRSKQISIAAINVDANDVPIEIDSYPSIRLYRAGTNEIVSFQGNYTQMLTEEQLDSFISMNGNHGVSVFNQKNAKPHDEL</sequence>
<proteinExistence type="inferred from homology"/>
<comment type="subcellular location">
    <subcellularLocation>
        <location evidence="3">Endoplasmic reticulum lumen</location>
    </subcellularLocation>
</comment>
<dbReference type="EMBL" id="JAGPXF010000007">
    <property type="protein sequence ID" value="KAH7236523.1"/>
    <property type="molecule type" value="Genomic_DNA"/>
</dbReference>
<evidence type="ECO:0000256" key="7">
    <source>
        <dbReference type="ARBA" id="ARBA00023235"/>
    </source>
</evidence>
<dbReference type="InterPro" id="IPR036249">
    <property type="entry name" value="Thioredoxin-like_sf"/>
</dbReference>
<evidence type="ECO:0000256" key="10">
    <source>
        <dbReference type="SAM" id="SignalP"/>
    </source>
</evidence>
<keyword evidence="13" id="KW-1185">Reference proteome</keyword>
<evidence type="ECO:0000256" key="4">
    <source>
        <dbReference type="ARBA" id="ARBA00006347"/>
    </source>
</evidence>
<keyword evidence="7" id="KW-0413">Isomerase</keyword>
<keyword evidence="6" id="KW-0256">Endoplasmic reticulum</keyword>
<dbReference type="GO" id="GO:0006457">
    <property type="term" value="P:protein folding"/>
    <property type="evidence" value="ECO:0007669"/>
    <property type="project" value="TreeGrafter"/>
</dbReference>
<feature type="chain" id="PRO_5035481936" description="Protein disulfide-isomerase" evidence="10">
    <location>
        <begin position="19"/>
        <end position="474"/>
    </location>
</feature>
<dbReference type="InterPro" id="IPR013766">
    <property type="entry name" value="Thioredoxin_domain"/>
</dbReference>
<protein>
    <recommendedName>
        <fullName evidence="9">Protein disulfide-isomerase</fullName>
        <ecNumber evidence="5">5.3.4.1</ecNumber>
    </recommendedName>
</protein>
<evidence type="ECO:0000256" key="1">
    <source>
        <dbReference type="ARBA" id="ARBA00001182"/>
    </source>
</evidence>
<comment type="catalytic activity">
    <reaction evidence="1">
        <text>Catalyzes the rearrangement of -S-S- bonds in proteins.</text>
        <dbReference type="EC" id="5.3.4.1"/>
    </reaction>
</comment>
<comment type="caution">
    <text evidence="12">The sequence shown here is derived from an EMBL/GenBank/DDBJ whole genome shotgun (WGS) entry which is preliminary data.</text>
</comment>
<dbReference type="SUPFAM" id="SSF52833">
    <property type="entry name" value="Thioredoxin-like"/>
    <property type="match status" value="4"/>
</dbReference>
<keyword evidence="8" id="KW-0676">Redox-active center</keyword>
<comment type="function">
    <text evidence="2">Participates in the folding of proteins containing disulfide bonds, may be involved in glycosylation, prolyl hydroxylation and triglyceride transfer.</text>
</comment>
<dbReference type="PANTHER" id="PTHR18929:SF132">
    <property type="entry name" value="PROTEIN DISULFIDE-ISOMERASE A3"/>
    <property type="match status" value="1"/>
</dbReference>
<dbReference type="PANTHER" id="PTHR18929">
    <property type="entry name" value="PROTEIN DISULFIDE ISOMERASE"/>
    <property type="match status" value="1"/>
</dbReference>
<evidence type="ECO:0000256" key="6">
    <source>
        <dbReference type="ARBA" id="ARBA00022824"/>
    </source>
</evidence>
<evidence type="ECO:0000256" key="9">
    <source>
        <dbReference type="ARBA" id="ARBA00039846"/>
    </source>
</evidence>
<dbReference type="Pfam" id="PF00085">
    <property type="entry name" value="Thioredoxin"/>
    <property type="match status" value="2"/>
</dbReference>
<reference evidence="12" key="1">
    <citation type="journal article" date="2021" name="Nat. Commun.">
        <title>Genetic determinants of endophytism in the Arabidopsis root mycobiome.</title>
        <authorList>
            <person name="Mesny F."/>
            <person name="Miyauchi S."/>
            <person name="Thiergart T."/>
            <person name="Pickel B."/>
            <person name="Atanasova L."/>
            <person name="Karlsson M."/>
            <person name="Huettel B."/>
            <person name="Barry K.W."/>
            <person name="Haridas S."/>
            <person name="Chen C."/>
            <person name="Bauer D."/>
            <person name="Andreopoulos W."/>
            <person name="Pangilinan J."/>
            <person name="LaButti K."/>
            <person name="Riley R."/>
            <person name="Lipzen A."/>
            <person name="Clum A."/>
            <person name="Drula E."/>
            <person name="Henrissat B."/>
            <person name="Kohler A."/>
            <person name="Grigoriev I.V."/>
            <person name="Martin F.M."/>
            <person name="Hacquard S."/>
        </authorList>
    </citation>
    <scope>NUCLEOTIDE SEQUENCE</scope>
    <source>
        <strain evidence="12">MPI-SDFR-AT-0068</strain>
    </source>
</reference>
<evidence type="ECO:0000256" key="5">
    <source>
        <dbReference type="ARBA" id="ARBA00012723"/>
    </source>
</evidence>
<dbReference type="OrthoDB" id="427280at2759"/>
<dbReference type="PROSITE" id="PS51352">
    <property type="entry name" value="THIOREDOXIN_2"/>
    <property type="match status" value="1"/>
</dbReference>
<evidence type="ECO:0000313" key="12">
    <source>
        <dbReference type="EMBL" id="KAH7236523.1"/>
    </source>
</evidence>
<dbReference type="EC" id="5.3.4.1" evidence="5"/>